<feature type="transmembrane region" description="Helical" evidence="1">
    <location>
        <begin position="67"/>
        <end position="87"/>
    </location>
</feature>
<protein>
    <submittedName>
        <fullName evidence="2">Uncharacterized protein</fullName>
    </submittedName>
</protein>
<keyword evidence="3" id="KW-1185">Reference proteome</keyword>
<feature type="transmembrane region" description="Helical" evidence="1">
    <location>
        <begin position="108"/>
        <end position="127"/>
    </location>
</feature>
<dbReference type="OrthoDB" id="21325at2"/>
<name>A0A7X2IXC4_9BACI</name>
<comment type="caution">
    <text evidence="2">The sequence shown here is derived from an EMBL/GenBank/DDBJ whole genome shotgun (WGS) entry which is preliminary data.</text>
</comment>
<organism evidence="2 3">
    <name type="scientific">Metabacillus lacus</name>
    <dbReference type="NCBI Taxonomy" id="1983721"/>
    <lineage>
        <taxon>Bacteria</taxon>
        <taxon>Bacillati</taxon>
        <taxon>Bacillota</taxon>
        <taxon>Bacilli</taxon>
        <taxon>Bacillales</taxon>
        <taxon>Bacillaceae</taxon>
        <taxon>Metabacillus</taxon>
    </lineage>
</organism>
<gene>
    <name evidence="2" type="ORF">GJU40_05105</name>
</gene>
<dbReference type="Proteomes" id="UP000448867">
    <property type="component" value="Unassembled WGS sequence"/>
</dbReference>
<reference evidence="2 3" key="1">
    <citation type="submission" date="2019-11" db="EMBL/GenBank/DDBJ databases">
        <title>Bacillus lacus genome.</title>
        <authorList>
            <person name="Allen C.J."/>
            <person name="Newman J.D."/>
        </authorList>
    </citation>
    <scope>NUCLEOTIDE SEQUENCE [LARGE SCALE GENOMIC DNA]</scope>
    <source>
        <strain evidence="2 3">KCTC 33946</strain>
    </source>
</reference>
<keyword evidence="1" id="KW-1133">Transmembrane helix</keyword>
<keyword evidence="1" id="KW-0472">Membrane</keyword>
<accession>A0A7X2IXC4</accession>
<feature type="transmembrane region" description="Helical" evidence="1">
    <location>
        <begin position="6"/>
        <end position="22"/>
    </location>
</feature>
<evidence type="ECO:0000256" key="1">
    <source>
        <dbReference type="SAM" id="Phobius"/>
    </source>
</evidence>
<dbReference type="RefSeq" id="WP_154306682.1">
    <property type="nucleotide sequence ID" value="NZ_WKKI01000005.1"/>
</dbReference>
<sequence>MEKWDYGLNIGFLLILMGVHILSKYLKIMERKTLSILLSIASGVSVSYIFIHLLPKLNEYQEIAEPAFGFIENTTYYFAMVGLVFFYGLERKVWHLKDRSKRLSKNSIFWIHLISFTIYNFLIGYLLMKGNKEEFMDMLLYMIAVGVHFISVNHGLHDISTRQYDKVGRWILSISVFSGWLYGNFSSLNEEVIGILFGFLSGSIVLNLLKEELPEGKDRNFWAFALGIVLYSILLFLLRS</sequence>
<dbReference type="AlphaFoldDB" id="A0A7X2IXC4"/>
<evidence type="ECO:0000313" key="3">
    <source>
        <dbReference type="Proteomes" id="UP000448867"/>
    </source>
</evidence>
<feature type="transmembrane region" description="Helical" evidence="1">
    <location>
        <begin position="139"/>
        <end position="156"/>
    </location>
</feature>
<feature type="transmembrane region" description="Helical" evidence="1">
    <location>
        <begin position="34"/>
        <end position="55"/>
    </location>
</feature>
<dbReference type="EMBL" id="WKKI01000005">
    <property type="protein sequence ID" value="MRX71553.1"/>
    <property type="molecule type" value="Genomic_DNA"/>
</dbReference>
<feature type="transmembrane region" description="Helical" evidence="1">
    <location>
        <begin position="221"/>
        <end position="238"/>
    </location>
</feature>
<feature type="transmembrane region" description="Helical" evidence="1">
    <location>
        <begin position="192"/>
        <end position="209"/>
    </location>
</feature>
<evidence type="ECO:0000313" key="2">
    <source>
        <dbReference type="EMBL" id="MRX71553.1"/>
    </source>
</evidence>
<keyword evidence="1" id="KW-0812">Transmembrane</keyword>
<proteinExistence type="predicted"/>
<feature type="transmembrane region" description="Helical" evidence="1">
    <location>
        <begin position="168"/>
        <end position="186"/>
    </location>
</feature>